<dbReference type="PANTHER" id="PTHR46649">
    <property type="match status" value="1"/>
</dbReference>
<accession>A0A8T2THM1</accession>
<evidence type="ECO:0000313" key="1">
    <source>
        <dbReference type="EMBL" id="KAH7422010.1"/>
    </source>
</evidence>
<organism evidence="1 2">
    <name type="scientific">Ceratopteris richardii</name>
    <name type="common">Triangle waterfern</name>
    <dbReference type="NCBI Taxonomy" id="49495"/>
    <lineage>
        <taxon>Eukaryota</taxon>
        <taxon>Viridiplantae</taxon>
        <taxon>Streptophyta</taxon>
        <taxon>Embryophyta</taxon>
        <taxon>Tracheophyta</taxon>
        <taxon>Polypodiopsida</taxon>
        <taxon>Polypodiidae</taxon>
        <taxon>Polypodiales</taxon>
        <taxon>Pteridineae</taxon>
        <taxon>Pteridaceae</taxon>
        <taxon>Parkerioideae</taxon>
        <taxon>Ceratopteris</taxon>
    </lineage>
</organism>
<dbReference type="Gene3D" id="3.40.50.1000">
    <property type="entry name" value="HAD superfamily/HAD-like"/>
    <property type="match status" value="1"/>
</dbReference>
<proteinExistence type="predicted"/>
<sequence>MLQIYCKRAFLALASAHNQGWFSRSTHISCKLQPLYIVRNFSAVSPGLCEDGPEKSRMLSDVTTSDSRRIANRFGQDHGDDKDDGMGECDRTFCPPERAEHCRIAHLRLKQPRGDESLMHQLDGGLQNLKRTLKCPLAYRALFVDAFGTLIKTSQSTQQIYHEIGLKYGVTLSEDEIAAKYKAAYGRPWCRYRMRYEDDGRLFWQRVVQEATGCKDPGLLEDLYQYYTTDKAWYIGDPDAGKALKAIKGAGFKLAVVSNFDTRLRPVMKVLNCYEWFDSIIVSAEVGSEKPNPEIFLTACRELDVKPVEVLHVGDDKTNDLVGASAAGCDSLLWGVEVTNFTEVAKKLGVNV</sequence>
<protein>
    <recommendedName>
        <fullName evidence="3">Haloacid dehalogenase-like hydrolase domain-containing protein 3</fullName>
    </recommendedName>
</protein>
<name>A0A8T2THM1_CERRI</name>
<dbReference type="EMBL" id="CM035418">
    <property type="protein sequence ID" value="KAH7422010.1"/>
    <property type="molecule type" value="Genomic_DNA"/>
</dbReference>
<dbReference type="SUPFAM" id="SSF56784">
    <property type="entry name" value="HAD-like"/>
    <property type="match status" value="1"/>
</dbReference>
<dbReference type="PRINTS" id="PR00413">
    <property type="entry name" value="HADHALOGNASE"/>
</dbReference>
<dbReference type="InterPro" id="IPR023214">
    <property type="entry name" value="HAD_sf"/>
</dbReference>
<keyword evidence="2" id="KW-1185">Reference proteome</keyword>
<reference evidence="1" key="1">
    <citation type="submission" date="2021-08" db="EMBL/GenBank/DDBJ databases">
        <title>WGS assembly of Ceratopteris richardii.</title>
        <authorList>
            <person name="Marchant D.B."/>
            <person name="Chen G."/>
            <person name="Jenkins J."/>
            <person name="Shu S."/>
            <person name="Leebens-Mack J."/>
            <person name="Grimwood J."/>
            <person name="Schmutz J."/>
            <person name="Soltis P."/>
            <person name="Soltis D."/>
            <person name="Chen Z.-H."/>
        </authorList>
    </citation>
    <scope>NUCLEOTIDE SEQUENCE</scope>
    <source>
        <strain evidence="1">Whitten #5841</strain>
        <tissue evidence="1">Leaf</tissue>
    </source>
</reference>
<dbReference type="SFLD" id="SFLDG01129">
    <property type="entry name" value="C1.5:_HAD__Beta-PGM__Phosphata"/>
    <property type="match status" value="1"/>
</dbReference>
<dbReference type="InterPro" id="IPR044924">
    <property type="entry name" value="HAD-SF_hydro_IA_REG-2-like_cap"/>
</dbReference>
<dbReference type="SFLD" id="SFLDS00003">
    <property type="entry name" value="Haloacid_Dehalogenase"/>
    <property type="match status" value="1"/>
</dbReference>
<dbReference type="AlphaFoldDB" id="A0A8T2THM1"/>
<evidence type="ECO:0000313" key="2">
    <source>
        <dbReference type="Proteomes" id="UP000825935"/>
    </source>
</evidence>
<dbReference type="PANTHER" id="PTHR46649:SF4">
    <property type="entry name" value="HALOACID DEHALOGENASE-LIKE HYDROLASE (HAD) SUPERFAMILY PROTEIN"/>
    <property type="match status" value="1"/>
</dbReference>
<dbReference type="InterPro" id="IPR036412">
    <property type="entry name" value="HAD-like_sf"/>
</dbReference>
<gene>
    <name evidence="1" type="ORF">KP509_13G086100</name>
</gene>
<dbReference type="CDD" id="cd16415">
    <property type="entry name" value="HAD_dREG-2_like"/>
    <property type="match status" value="1"/>
</dbReference>
<dbReference type="OrthoDB" id="1694274at2759"/>
<dbReference type="Proteomes" id="UP000825935">
    <property type="component" value="Chromosome 13"/>
</dbReference>
<dbReference type="InterPro" id="IPR006439">
    <property type="entry name" value="HAD-SF_hydro_IA"/>
</dbReference>
<dbReference type="NCBIfam" id="TIGR02252">
    <property type="entry name" value="DREG-2"/>
    <property type="match status" value="1"/>
</dbReference>
<dbReference type="InterPro" id="IPR011949">
    <property type="entry name" value="HAD-SF_hydro_IA_REG-2-like"/>
</dbReference>
<dbReference type="Pfam" id="PF00702">
    <property type="entry name" value="Hydrolase"/>
    <property type="match status" value="1"/>
</dbReference>
<evidence type="ECO:0008006" key="3">
    <source>
        <dbReference type="Google" id="ProtNLM"/>
    </source>
</evidence>
<dbReference type="NCBIfam" id="TIGR01549">
    <property type="entry name" value="HAD-SF-IA-v1"/>
    <property type="match status" value="1"/>
</dbReference>
<comment type="caution">
    <text evidence="1">The sequence shown here is derived from an EMBL/GenBank/DDBJ whole genome shotgun (WGS) entry which is preliminary data.</text>
</comment>
<dbReference type="Gene3D" id="1.10.150.720">
    <property type="entry name" value="Haloacid dehalogenase-like hydrolase"/>
    <property type="match status" value="1"/>
</dbReference>